<dbReference type="Pfam" id="PF13899">
    <property type="entry name" value="Thioredoxin_7"/>
    <property type="match status" value="1"/>
</dbReference>
<dbReference type="SUPFAM" id="SSF52833">
    <property type="entry name" value="Thioredoxin-like"/>
    <property type="match status" value="1"/>
</dbReference>
<protein>
    <submittedName>
        <fullName evidence="4 5">UBX domain-containing protein</fullName>
    </submittedName>
</protein>
<feature type="compositionally biased region" description="Basic and acidic residues" evidence="1">
    <location>
        <begin position="95"/>
        <end position="105"/>
    </location>
</feature>
<dbReference type="GO" id="GO:0005634">
    <property type="term" value="C:nucleus"/>
    <property type="evidence" value="ECO:0007669"/>
    <property type="project" value="TreeGrafter"/>
</dbReference>
<dbReference type="PANTHER" id="PTHR23322">
    <property type="entry name" value="FAS-ASSOCIATED PROTEIN"/>
    <property type="match status" value="1"/>
</dbReference>
<name>A0A915A7W8_PARUN</name>
<dbReference type="CDD" id="cd02958">
    <property type="entry name" value="UAS"/>
    <property type="match status" value="1"/>
</dbReference>
<dbReference type="WBParaSite" id="PgR002_g257_t02">
    <property type="protein sequence ID" value="PgR002_g257_t02"/>
    <property type="gene ID" value="PgR002_g257"/>
</dbReference>
<dbReference type="InterPro" id="IPR006577">
    <property type="entry name" value="UAS"/>
</dbReference>
<reference evidence="4 5" key="1">
    <citation type="submission" date="2022-11" db="UniProtKB">
        <authorList>
            <consortium name="WormBaseParasite"/>
        </authorList>
    </citation>
    <scope>IDENTIFICATION</scope>
</reference>
<dbReference type="Pfam" id="PF00789">
    <property type="entry name" value="UBX"/>
    <property type="match status" value="1"/>
</dbReference>
<dbReference type="SUPFAM" id="SSF54236">
    <property type="entry name" value="Ubiquitin-like"/>
    <property type="match status" value="1"/>
</dbReference>
<dbReference type="Proteomes" id="UP000887569">
    <property type="component" value="Unplaced"/>
</dbReference>
<evidence type="ECO:0000313" key="3">
    <source>
        <dbReference type="Proteomes" id="UP000887569"/>
    </source>
</evidence>
<dbReference type="Gene3D" id="1.10.8.10">
    <property type="entry name" value="DNA helicase RuvA subunit, C-terminal domain"/>
    <property type="match status" value="1"/>
</dbReference>
<feature type="region of interest" description="Disordered" evidence="1">
    <location>
        <begin position="46"/>
        <end position="110"/>
    </location>
</feature>
<evidence type="ECO:0000256" key="1">
    <source>
        <dbReference type="SAM" id="MobiDB-lite"/>
    </source>
</evidence>
<feature type="compositionally biased region" description="Polar residues" evidence="1">
    <location>
        <begin position="85"/>
        <end position="94"/>
    </location>
</feature>
<dbReference type="GO" id="GO:0043130">
    <property type="term" value="F:ubiquitin binding"/>
    <property type="evidence" value="ECO:0007669"/>
    <property type="project" value="TreeGrafter"/>
</dbReference>
<dbReference type="InterPro" id="IPR036249">
    <property type="entry name" value="Thioredoxin-like_sf"/>
</dbReference>
<feature type="compositionally biased region" description="Basic and acidic residues" evidence="1">
    <location>
        <begin position="373"/>
        <end position="383"/>
    </location>
</feature>
<dbReference type="WBParaSite" id="PgR002_g257_t04">
    <property type="protein sequence ID" value="PgR002_g257_t04"/>
    <property type="gene ID" value="PgR002_g257"/>
</dbReference>
<dbReference type="WBParaSite" id="PgR002_g257_t01">
    <property type="protein sequence ID" value="PgR002_g257_t01"/>
    <property type="gene ID" value="PgR002_g257"/>
</dbReference>
<feature type="compositionally biased region" description="Low complexity" evidence="1">
    <location>
        <begin position="321"/>
        <end position="332"/>
    </location>
</feature>
<feature type="domain" description="UBX" evidence="2">
    <location>
        <begin position="414"/>
        <end position="491"/>
    </location>
</feature>
<dbReference type="InterPro" id="IPR001012">
    <property type="entry name" value="UBX_dom"/>
</dbReference>
<dbReference type="PROSITE" id="PS50033">
    <property type="entry name" value="UBX"/>
    <property type="match status" value="1"/>
</dbReference>
<dbReference type="SMART" id="SM00594">
    <property type="entry name" value="UAS"/>
    <property type="match status" value="1"/>
</dbReference>
<keyword evidence="3" id="KW-1185">Reference proteome</keyword>
<dbReference type="Gene3D" id="3.10.20.90">
    <property type="entry name" value="Phosphatidylinositol 3-kinase Catalytic Subunit, Chain A, domain 1"/>
    <property type="match status" value="1"/>
</dbReference>
<feature type="region of interest" description="Disordered" evidence="1">
    <location>
        <begin position="321"/>
        <end position="388"/>
    </location>
</feature>
<evidence type="ECO:0000313" key="6">
    <source>
        <dbReference type="WBParaSite" id="PgR002_g257_t03"/>
    </source>
</evidence>
<dbReference type="Gene3D" id="3.40.30.10">
    <property type="entry name" value="Glutaredoxin"/>
    <property type="match status" value="1"/>
</dbReference>
<proteinExistence type="predicted"/>
<evidence type="ECO:0000313" key="4">
    <source>
        <dbReference type="WBParaSite" id="PgR002_g257_t01"/>
    </source>
</evidence>
<dbReference type="GO" id="GO:0043161">
    <property type="term" value="P:proteasome-mediated ubiquitin-dependent protein catabolic process"/>
    <property type="evidence" value="ECO:0007669"/>
    <property type="project" value="TreeGrafter"/>
</dbReference>
<dbReference type="InterPro" id="IPR029071">
    <property type="entry name" value="Ubiquitin-like_domsf"/>
</dbReference>
<sequence length="494" mass="55613">MENNDESVLEKFKSFTGCTNDAEAEQLVDACNGDVAMAVDLYFQQRPAGSPEDPQCSSSRSVNRHPARSSRNAVNVAGPSKQRRNFTFNGSVRSSTEKEKGKKHEDDDDDCMVVDDEVRAPIAPIRGAIVEQTFRQQYETRSSRDGISIFDSFRDFREGSEDHLAAFQNGDSRGSTTHGGRRSLHVLFRPPLELIFRGEWESARAEAQRLGVWLMVNIQNVREFACQALNRDVWSNAAVKELLRSNFLFWQIYHDSADGNRIGNYYRITTYPAIFVVDPRTGELLTQFRAQDAVSFCDQVTTFLDTFPDFAARDRHLIGATAPAPSAEPTPSKSLAQHISGQEEDGSGKSASNSGHRKRTFLASQDEEDSRDEEAKKSRKGEDMPDVDAVVSKVSKATTVDKDEWRNYLGEADGKGRKVSLMLRFPDGDRQTIEVEDTTPLRALFMLTAGRGFSPCEHILVLSYPKREYSFEDADRSLRELQLNKRELIHIESK</sequence>
<dbReference type="AlphaFoldDB" id="A0A915A7W8"/>
<accession>A0A915A7W8</accession>
<dbReference type="Pfam" id="PF14555">
    <property type="entry name" value="UBA_4"/>
    <property type="match status" value="1"/>
</dbReference>
<dbReference type="InterPro" id="IPR050730">
    <property type="entry name" value="UBX_domain-protein"/>
</dbReference>
<evidence type="ECO:0000313" key="5">
    <source>
        <dbReference type="WBParaSite" id="PgR002_g257_t02"/>
    </source>
</evidence>
<organism evidence="3 6">
    <name type="scientific">Parascaris univalens</name>
    <name type="common">Nematode worm</name>
    <dbReference type="NCBI Taxonomy" id="6257"/>
    <lineage>
        <taxon>Eukaryota</taxon>
        <taxon>Metazoa</taxon>
        <taxon>Ecdysozoa</taxon>
        <taxon>Nematoda</taxon>
        <taxon>Chromadorea</taxon>
        <taxon>Rhabditida</taxon>
        <taxon>Spirurina</taxon>
        <taxon>Ascaridomorpha</taxon>
        <taxon>Ascaridoidea</taxon>
        <taxon>Ascarididae</taxon>
        <taxon>Parascaris</taxon>
    </lineage>
</organism>
<evidence type="ECO:0000259" key="2">
    <source>
        <dbReference type="PROSITE" id="PS50033"/>
    </source>
</evidence>
<dbReference type="WBParaSite" id="PgR002_g257_t03">
    <property type="protein sequence ID" value="PgR002_g257_t03"/>
    <property type="gene ID" value="PgR002_g257"/>
</dbReference>
<dbReference type="PANTHER" id="PTHR23322:SF6">
    <property type="entry name" value="UBX DOMAIN-CONTAINING PROTEIN 7"/>
    <property type="match status" value="1"/>
</dbReference>
<dbReference type="CDD" id="cd14345">
    <property type="entry name" value="UBA_UBXD7"/>
    <property type="match status" value="1"/>
</dbReference>